<dbReference type="InterPro" id="IPR036723">
    <property type="entry name" value="Alpha-catenin/vinculin-like_sf"/>
</dbReference>
<dbReference type="SUPFAM" id="SSF109880">
    <property type="entry name" value="A middle domain of Talin 1"/>
    <property type="match status" value="1"/>
</dbReference>
<dbReference type="InterPro" id="IPR019749">
    <property type="entry name" value="Band_41_domain"/>
</dbReference>
<dbReference type="FunFam" id="1.20.120.230:FF:000005">
    <property type="entry name" value="Talin 1"/>
    <property type="match status" value="1"/>
</dbReference>
<dbReference type="FunFam" id="1.20.1420.10:FF:000006">
    <property type="entry name" value="Talin 2"/>
    <property type="match status" value="1"/>
</dbReference>
<dbReference type="InterPro" id="IPR049108">
    <property type="entry name" value="Talin_R4"/>
</dbReference>
<dbReference type="Pfam" id="PF16511">
    <property type="entry name" value="FERM_f0"/>
    <property type="match status" value="1"/>
</dbReference>
<dbReference type="InterPro" id="IPR037438">
    <property type="entry name" value="Talin1/2-RS"/>
</dbReference>
<dbReference type="CDD" id="cd10569">
    <property type="entry name" value="FERM_C_Talin"/>
    <property type="match status" value="1"/>
</dbReference>
<feature type="coiled-coil region" evidence="10">
    <location>
        <begin position="2204"/>
        <end position="2231"/>
    </location>
</feature>
<dbReference type="InterPro" id="IPR002558">
    <property type="entry name" value="ILWEQ_dom"/>
</dbReference>
<dbReference type="InterPro" id="IPR011993">
    <property type="entry name" value="PH-like_dom_sf"/>
</dbReference>
<dbReference type="InterPro" id="IPR057346">
    <property type="entry name" value="Talin1/2_VBS2"/>
</dbReference>
<evidence type="ECO:0000313" key="13">
    <source>
        <dbReference type="Proteomes" id="UP000504611"/>
    </source>
</evidence>
<dbReference type="InterPro" id="IPR015224">
    <property type="entry name" value="Talin_cent"/>
</dbReference>
<dbReference type="InterPro" id="IPR019748">
    <property type="entry name" value="FERM_central"/>
</dbReference>
<dbReference type="Proteomes" id="UP000504611">
    <property type="component" value="Unplaced"/>
</dbReference>
<keyword evidence="8" id="KW-0472">Membrane</keyword>
<dbReference type="FunFam" id="1.20.120.230:FF:000003">
    <property type="entry name" value="Talin 2"/>
    <property type="match status" value="1"/>
</dbReference>
<keyword evidence="10" id="KW-0175">Coiled coil</keyword>
<dbReference type="GO" id="GO:0005856">
    <property type="term" value="C:cytoskeleton"/>
    <property type="evidence" value="ECO:0007669"/>
    <property type="project" value="UniProtKB-SubCell"/>
</dbReference>
<dbReference type="KEGG" id="ncc:104951690"/>
<dbReference type="InterPro" id="IPR032425">
    <property type="entry name" value="FERM_f0"/>
</dbReference>
<dbReference type="SUPFAM" id="SSF47031">
    <property type="entry name" value="Second domain of FERM"/>
    <property type="match status" value="1"/>
</dbReference>
<dbReference type="CDD" id="cd12150">
    <property type="entry name" value="talin-RS"/>
    <property type="match status" value="1"/>
</dbReference>
<dbReference type="Pfam" id="PF21865">
    <property type="entry name" value="TLN1-like_RS"/>
    <property type="match status" value="2"/>
</dbReference>
<dbReference type="SUPFAM" id="SSF54236">
    <property type="entry name" value="Ubiquitin-like"/>
    <property type="match status" value="1"/>
</dbReference>
<reference evidence="14" key="1">
    <citation type="submission" date="2025-08" db="UniProtKB">
        <authorList>
            <consortium name="RefSeq"/>
        </authorList>
    </citation>
    <scope>IDENTIFICATION</scope>
    <source>
        <tissue evidence="14">Muscle</tissue>
    </source>
</reference>
<evidence type="ECO:0000256" key="6">
    <source>
        <dbReference type="ARBA" id="ARBA00022553"/>
    </source>
</evidence>
<dbReference type="Pfam" id="PF09141">
    <property type="entry name" value="Talin_middle"/>
    <property type="match status" value="1"/>
</dbReference>
<feature type="domain" description="FERM" evidence="11">
    <location>
        <begin position="88"/>
        <end position="406"/>
    </location>
</feature>
<dbReference type="InterPro" id="IPR036476">
    <property type="entry name" value="Talin_cent_sf"/>
</dbReference>
<evidence type="ECO:0000256" key="5">
    <source>
        <dbReference type="ARBA" id="ARBA00022490"/>
    </source>
</evidence>
<dbReference type="CDD" id="cd17174">
    <property type="entry name" value="FERM_F1_TLN2"/>
    <property type="match status" value="1"/>
</dbReference>
<dbReference type="FunFam" id="1.20.1420.10:FF:000004">
    <property type="entry name" value="Talin 2"/>
    <property type="match status" value="1"/>
</dbReference>
<protein>
    <submittedName>
        <fullName evidence="14">Talin-2-like</fullName>
    </submittedName>
</protein>
<accession>A0A6I9NG88</accession>
<evidence type="ECO:0000256" key="9">
    <source>
        <dbReference type="ARBA" id="ARBA00023212"/>
    </source>
</evidence>
<evidence type="ECO:0000256" key="2">
    <source>
        <dbReference type="ARBA" id="ARBA00004246"/>
    </source>
</evidence>
<dbReference type="PROSITE" id="PS50057">
    <property type="entry name" value="FERM_3"/>
    <property type="match status" value="1"/>
</dbReference>
<dbReference type="Pfam" id="PF21896">
    <property type="entry name" value="Talin_IBS2B"/>
    <property type="match status" value="3"/>
</dbReference>
<dbReference type="GO" id="GO:0030036">
    <property type="term" value="P:actin cytoskeleton organization"/>
    <property type="evidence" value="ECO:0007669"/>
    <property type="project" value="TreeGrafter"/>
</dbReference>
<evidence type="ECO:0000256" key="7">
    <source>
        <dbReference type="ARBA" id="ARBA00022949"/>
    </source>
</evidence>
<dbReference type="Gene3D" id="3.10.20.90">
    <property type="entry name" value="Phosphatidylinositol 3-kinase Catalytic Subunit, Chain A, domain 1"/>
    <property type="match status" value="2"/>
</dbReference>
<dbReference type="Gene3D" id="1.20.120.230">
    <property type="entry name" value="Alpha-catenin/vinculin-like"/>
    <property type="match status" value="4"/>
</dbReference>
<dbReference type="PANTHER" id="PTHR19981">
    <property type="entry name" value="TALIN"/>
    <property type="match status" value="1"/>
</dbReference>
<dbReference type="FunFam" id="1.20.120.230:FF:000004">
    <property type="entry name" value="Talin 2"/>
    <property type="match status" value="1"/>
</dbReference>
<feature type="coiled-coil region" evidence="10">
    <location>
        <begin position="1052"/>
        <end position="1079"/>
    </location>
</feature>
<dbReference type="InterPro" id="IPR054060">
    <property type="entry name" value="TLN1-like_RS"/>
</dbReference>
<dbReference type="GO" id="GO:0005886">
    <property type="term" value="C:plasma membrane"/>
    <property type="evidence" value="ECO:0007669"/>
    <property type="project" value="UniProtKB-SubCell"/>
</dbReference>
<evidence type="ECO:0000313" key="14">
    <source>
        <dbReference type="RefSeq" id="XP_010776719.1"/>
    </source>
</evidence>
<dbReference type="RefSeq" id="XP_010776719.1">
    <property type="nucleotide sequence ID" value="XM_010778417.1"/>
</dbReference>
<dbReference type="SUPFAM" id="SSF109885">
    <property type="entry name" value="I/LWEQ domain"/>
    <property type="match status" value="4"/>
</dbReference>
<evidence type="ECO:0000256" key="3">
    <source>
        <dbReference type="ARBA" id="ARBA00004413"/>
    </source>
</evidence>
<keyword evidence="13" id="KW-1185">Reference proteome</keyword>
<dbReference type="FunFam" id="1.20.1420.10:FF:000005">
    <property type="entry name" value="Talin 2"/>
    <property type="match status" value="1"/>
</dbReference>
<dbReference type="Pfam" id="PF01608">
    <property type="entry name" value="I_LWEQ"/>
    <property type="match status" value="1"/>
</dbReference>
<dbReference type="GO" id="GO:0005737">
    <property type="term" value="C:cytoplasm"/>
    <property type="evidence" value="ECO:0007669"/>
    <property type="project" value="TreeGrafter"/>
</dbReference>
<dbReference type="Pfam" id="PF21692">
    <property type="entry name" value="Talin_R4"/>
    <property type="match status" value="1"/>
</dbReference>
<dbReference type="InterPro" id="IPR002404">
    <property type="entry name" value="IRS_PTB"/>
</dbReference>
<feature type="coiled-coil region" evidence="10">
    <location>
        <begin position="906"/>
        <end position="933"/>
    </location>
</feature>
<dbReference type="InterPro" id="IPR035963">
    <property type="entry name" value="FERM_2"/>
</dbReference>
<keyword evidence="7" id="KW-0965">Cell junction</keyword>
<dbReference type="SMART" id="SM01244">
    <property type="entry name" value="IRS"/>
    <property type="match status" value="1"/>
</dbReference>
<comment type="subcellular location">
    <subcellularLocation>
        <location evidence="2">Cell junction</location>
        <location evidence="2">Focal adhesion</location>
    </subcellularLocation>
    <subcellularLocation>
        <location evidence="3">Cell membrane</location>
        <topology evidence="3">Peripheral membrane protein</topology>
        <orientation evidence="3">Cytoplasmic side</orientation>
    </subcellularLocation>
    <subcellularLocation>
        <location evidence="1">Cytoplasm</location>
        <location evidence="1">Cytoskeleton</location>
    </subcellularLocation>
</comment>
<evidence type="ECO:0000256" key="10">
    <source>
        <dbReference type="SAM" id="Coils"/>
    </source>
</evidence>
<evidence type="ECO:0000256" key="4">
    <source>
        <dbReference type="ARBA" id="ARBA00022475"/>
    </source>
</evidence>
<dbReference type="Gene3D" id="1.20.1420.10">
    <property type="entry name" value="Talin, central domain"/>
    <property type="match status" value="6"/>
</dbReference>
<dbReference type="GO" id="GO:0098609">
    <property type="term" value="P:cell-cell adhesion"/>
    <property type="evidence" value="ECO:0007669"/>
    <property type="project" value="TreeGrafter"/>
</dbReference>
<gene>
    <name evidence="14" type="primary">LOC104951690</name>
</gene>
<dbReference type="GO" id="GO:0005925">
    <property type="term" value="C:focal adhesion"/>
    <property type="evidence" value="ECO:0007669"/>
    <property type="project" value="UniProtKB-SubCell"/>
</dbReference>
<feature type="domain" description="I/LWEQ" evidence="12">
    <location>
        <begin position="1983"/>
        <end position="2236"/>
    </location>
</feature>
<dbReference type="SMART" id="SM00307">
    <property type="entry name" value="ILWEQ"/>
    <property type="match status" value="1"/>
</dbReference>
<dbReference type="Pfam" id="PF25177">
    <property type="entry name" value="Talin_VBS2"/>
    <property type="match status" value="1"/>
</dbReference>
<dbReference type="InterPro" id="IPR054082">
    <property type="entry name" value="Talin_IBS2B"/>
</dbReference>
<dbReference type="InterPro" id="IPR000299">
    <property type="entry name" value="FERM_domain"/>
</dbReference>
<organism evidence="13 14">
    <name type="scientific">Notothenia coriiceps</name>
    <name type="common">black rockcod</name>
    <dbReference type="NCBI Taxonomy" id="8208"/>
    <lineage>
        <taxon>Eukaryota</taxon>
        <taxon>Metazoa</taxon>
        <taxon>Chordata</taxon>
        <taxon>Craniata</taxon>
        <taxon>Vertebrata</taxon>
        <taxon>Euteleostomi</taxon>
        <taxon>Actinopterygii</taxon>
        <taxon>Neopterygii</taxon>
        <taxon>Teleostei</taxon>
        <taxon>Neoteleostei</taxon>
        <taxon>Acanthomorphata</taxon>
        <taxon>Eupercaria</taxon>
        <taxon>Perciformes</taxon>
        <taxon>Notothenioidei</taxon>
        <taxon>Nototheniidae</taxon>
        <taxon>Notothenia</taxon>
    </lineage>
</organism>
<dbReference type="Gene3D" id="2.30.29.30">
    <property type="entry name" value="Pleckstrin-homology domain (PH domain)/Phosphotyrosine-binding domain (PTB)"/>
    <property type="match status" value="1"/>
</dbReference>
<dbReference type="InterPro" id="IPR029071">
    <property type="entry name" value="Ubiquitin-like_domsf"/>
</dbReference>
<dbReference type="Pfam" id="PF02174">
    <property type="entry name" value="IRS"/>
    <property type="match status" value="1"/>
</dbReference>
<proteinExistence type="predicted"/>
<dbReference type="PROSITE" id="PS50945">
    <property type="entry name" value="I_LWEQ"/>
    <property type="match status" value="1"/>
</dbReference>
<dbReference type="Gene3D" id="1.20.80.10">
    <property type="match status" value="1"/>
</dbReference>
<keyword evidence="6" id="KW-0597">Phosphoprotein</keyword>
<dbReference type="GO" id="GO:0005200">
    <property type="term" value="F:structural constituent of cytoskeleton"/>
    <property type="evidence" value="ECO:0007669"/>
    <property type="project" value="InterPro"/>
</dbReference>
<dbReference type="FunFam" id="3.10.20.90:FF:000066">
    <property type="entry name" value="Talin 1"/>
    <property type="match status" value="1"/>
</dbReference>
<dbReference type="FunFam" id="1.20.120.230:FF:000002">
    <property type="entry name" value="Talin 2"/>
    <property type="match status" value="1"/>
</dbReference>
<dbReference type="FunFam" id="1.20.80.10:FF:000007">
    <property type="entry name" value="Talin 2"/>
    <property type="match status" value="1"/>
</dbReference>
<dbReference type="OrthoDB" id="10262320at2759"/>
<sequence length="2245" mass="241214">MVVLSLKICIRQCNVVKTMQFEPSTAIYDACRIIRERVPEAQAGQASDYGMFLSDEDPRKGIWLESGRTLDYYMLRSGDILEYKKKQRPQKIKMLDGAVKTIMVDDSKTVGELLVTICSRIGITNYEEYSVIQETVEEKKEDGMGTLKKDRTLLRDERKMEKLKAKLHTDDDLNWLDHSRTFREQGVDENETLLLRRKFFYSDQNVDSRDPVQLNLLYVQARDDILNGSHPVSFDKACQFAGIQAQIQFGPHIEHKHKPGFLDLKEFLPKEYIKQKGSEKKIFQDHKDCGEITEIETKVKYVKLARSLRTYGVSFFLVKEKMKSKNKLVPRLLGITKESVMRVEEKTKDVVQEWPLTTVKRWAASPKSFTLDFGEYQESYYSVQTTEGEQISQLIAGYIDIILKKKQSKDRFGLEGDEESTMLEESVSPKKSTILQQQFNRVGRMEHGSVALPGVIRSGSIGTESLSMGTMPSAQQQITMGQMHRGHMPPLSSAQQALMGTINTSMQAVQKAQIDLGEVDDLPPLGQDMASKVWIQNKMDESKHEIHSQVDAITAGTASVVNLTAGDPTDTDYTAVGCAITTISSNLTEMSKGVKLLAALMEDDVGGGNDLMRAARTLAGAVSDLLKAVEPASGEPRQTVLTAAGSIGQASGDLLRQIGESEMDERFQDILMNLAKAVANAAAMMVLKAKNVAQVADDAVLQNRVIAAATQCALSTSQLVACAKVVSPTISSPVCQEQLIEAGKLVDRSVESCVQACLSATEDGELLKQVSAAASVVSQALGDLLQHVRQYTARGEPIGRYDQATDTIMTVTENIFSSMGDAGEMVRQARVLAQATSDLVNAMRSDAEAEVDVDNSKKLLAAAKLLADATARMVEAAKGAAAYPENEDQQQRLREAAEGLRVATNAAAQNAIKKKLINRLENAAKQAAAAATQTIAAAQNAAASNKNTSAHQQLVQSCKAVADHIPQLVQGVRGSQAKPEDRSAQLALIIASQNFLQPGSKMVTSAKSSVPTVTDQAAAMQLGQCAKNLATCLAELRTSAQKAHEACGPMEIDSALTAIQTLRSELQDAMQAAMNAQLKPLPGESLEKCAQDLGSTSKSVGSSMAQLLTCAAQGNEHYTGVAARETAQALRTLAQAARGVAASISDPHAAAAMLDSAQDVMEGSALLIHEAKQALISPGDAESQQRLAQVAKAVSHSLNNCVNCLPGQKDVDMALKSIGEASKKLLIETIPPASRTFQSAQSGLSYTAAELNQSAGDVVHASRGSSSQLAVASGKFSEDFDEFLDAGIEMAGHTQKKDDQVQVIGNLKNISMASSKLLLAAKSLSVDPAAANAKNLLAAAARAVTDSINQLITLCTQQAPGQNECDNALRELEAVRGMLDNPSEPVSDLSYFDCIESVMENSKVLGESMAGISQNCKTGDVLSFGDCVGSASRALCGLTEAAGQASYLVGVSDPNSQAGHQGLVDPIQFAKANQAIQMACQNLVDPGSSPSQVLSSATIVAKHTSALCNACRLASSRTTNPVAKRHFVQSAKEVANSTANLVKTIKALDGDFSDENRGKCRFATAPLIEAVENLTTFASNPEFASIPAQISNEGFDAQEPILQSARSMLDSSTFLLKTARSLVINPKDPPTWSVLAGHSRTVSDSIKALITAIRDKAPGQRECDSSIDNINKCIRDIEQASLAAVSQNLASRDDISLEALQEQLTSTVQEIGYLIDPVSTAARGEASQLGHKVIQLARYFDPLIRASVGVTSKLRDHQQQMTFLDQTKTLAESALQMLYAAKEGGGNPKASHTHDAIAEAAQLMTEAVEDIMVTLNEAASEGGMVGGMVDSIAEAMAKVSAAGSNLWSAKDSSSSALSVPAEANMMVVSRSAMMPDTALAAVMQAWVMVTNVTSLLKTVKAVEDEATRGTRALEATIECIKQELTVFQSRVVPNKTTTPEEFIRMTKGITMATAKAVAAGNSARQEDIIHTANLSRKAISDMLNTCKQAAYHPEVSEEVMNRALTYGSECTTGYIDLLEQVLMVLQKPTADQKQQLAAYSKRVAGAVTELIQSAEAMKGSEWVDPEDPTVIAETELLGAAASIEAAAKKLEQLKPRAKPKARMVAAATSNLCEAANASVQGHASEEKLICSAKQVAASTAQLLVACKVKADQDSEAMRRLQIAGNAVKKASDNLVRAAQKAAFDKADEDNVVVKTKFVGGIAQIIAAQEEMLRKERELEEARKKLAQIRQQQYKFLPSELREDDN</sequence>
<dbReference type="InterPro" id="IPR014352">
    <property type="entry name" value="FERM/acyl-CoA-bd_prot_sf"/>
</dbReference>
<keyword evidence="9" id="KW-0206">Cytoskeleton</keyword>
<dbReference type="PANTHER" id="PTHR19981:SF34">
    <property type="entry name" value="TALIN-2"/>
    <property type="match status" value="1"/>
</dbReference>
<dbReference type="SUPFAM" id="SSF50729">
    <property type="entry name" value="PH domain-like"/>
    <property type="match status" value="1"/>
</dbReference>
<keyword evidence="4" id="KW-1003">Cell membrane</keyword>
<dbReference type="FunFam" id="3.10.20.90:FF:000028">
    <property type="entry name" value="Talin 2"/>
    <property type="match status" value="1"/>
</dbReference>
<dbReference type="GO" id="GO:0005178">
    <property type="term" value="F:integrin binding"/>
    <property type="evidence" value="ECO:0007669"/>
    <property type="project" value="TreeGrafter"/>
</dbReference>
<keyword evidence="5" id="KW-0963">Cytoplasm</keyword>
<evidence type="ECO:0000256" key="1">
    <source>
        <dbReference type="ARBA" id="ARBA00004245"/>
    </source>
</evidence>
<name>A0A6I9NG88_9TELE</name>
<evidence type="ECO:0000259" key="11">
    <source>
        <dbReference type="PROSITE" id="PS50057"/>
    </source>
</evidence>
<evidence type="ECO:0000259" key="12">
    <source>
        <dbReference type="PROSITE" id="PS50945"/>
    </source>
</evidence>
<dbReference type="FunFam" id="1.20.1420.10:FF:000007">
    <property type="entry name" value="Talin 2"/>
    <property type="match status" value="1"/>
</dbReference>
<dbReference type="InterPro" id="IPR035964">
    <property type="entry name" value="I/LWEQ_dom_sf"/>
</dbReference>
<dbReference type="FunFam" id="2.30.29.30:FF:000028">
    <property type="entry name" value="Talin 2"/>
    <property type="match status" value="1"/>
</dbReference>
<dbReference type="Gene3D" id="1.20.1410.10">
    <property type="entry name" value="I/LWEQ domain"/>
    <property type="match status" value="2"/>
</dbReference>
<dbReference type="SUPFAM" id="SSF47220">
    <property type="entry name" value="alpha-catenin/vinculin-like"/>
    <property type="match status" value="4"/>
</dbReference>
<dbReference type="SMART" id="SM00295">
    <property type="entry name" value="B41"/>
    <property type="match status" value="1"/>
</dbReference>
<dbReference type="FunFam" id="1.20.1420.10:FF:000001">
    <property type="entry name" value="Talin 2"/>
    <property type="match status" value="1"/>
</dbReference>
<evidence type="ECO:0000256" key="8">
    <source>
        <dbReference type="ARBA" id="ARBA00023136"/>
    </source>
</evidence>
<dbReference type="CDD" id="cd14473">
    <property type="entry name" value="FERM_B-lobe"/>
    <property type="match status" value="1"/>
</dbReference>
<dbReference type="GO" id="GO:0001726">
    <property type="term" value="C:ruffle"/>
    <property type="evidence" value="ECO:0007669"/>
    <property type="project" value="InterPro"/>
</dbReference>
<dbReference type="GO" id="GO:0051015">
    <property type="term" value="F:actin filament binding"/>
    <property type="evidence" value="ECO:0007669"/>
    <property type="project" value="InterPro"/>
</dbReference>
<dbReference type="GeneID" id="104951690"/>